<evidence type="ECO:0000259" key="1">
    <source>
        <dbReference type="PROSITE" id="PS51220"/>
    </source>
</evidence>
<dbReference type="AlphaFoldDB" id="A0A2I0T230"/>
<dbReference type="InterPro" id="IPR003886">
    <property type="entry name" value="NIDO_dom"/>
</dbReference>
<accession>A0A2I0T230</accession>
<dbReference type="GO" id="GO:0005201">
    <property type="term" value="F:extracellular matrix structural constituent"/>
    <property type="evidence" value="ECO:0007669"/>
    <property type="project" value="TreeGrafter"/>
</dbReference>
<proteinExistence type="predicted"/>
<dbReference type="Pfam" id="PF06119">
    <property type="entry name" value="NIDO"/>
    <property type="match status" value="1"/>
</dbReference>
<name>A0A2I0T230_LIMLA</name>
<dbReference type="GO" id="GO:0007160">
    <property type="term" value="P:cell-matrix adhesion"/>
    <property type="evidence" value="ECO:0007669"/>
    <property type="project" value="InterPro"/>
</dbReference>
<organism evidence="2 3">
    <name type="scientific">Limosa lapponica baueri</name>
    <dbReference type="NCBI Taxonomy" id="1758121"/>
    <lineage>
        <taxon>Eukaryota</taxon>
        <taxon>Metazoa</taxon>
        <taxon>Chordata</taxon>
        <taxon>Craniata</taxon>
        <taxon>Vertebrata</taxon>
        <taxon>Euteleostomi</taxon>
        <taxon>Archelosauria</taxon>
        <taxon>Archosauria</taxon>
        <taxon>Dinosauria</taxon>
        <taxon>Saurischia</taxon>
        <taxon>Theropoda</taxon>
        <taxon>Coelurosauria</taxon>
        <taxon>Aves</taxon>
        <taxon>Neognathae</taxon>
        <taxon>Neoaves</taxon>
        <taxon>Charadriiformes</taxon>
        <taxon>Scolopacidae</taxon>
        <taxon>Limosa</taxon>
    </lineage>
</organism>
<dbReference type="GO" id="GO:0031012">
    <property type="term" value="C:extracellular matrix"/>
    <property type="evidence" value="ECO:0007669"/>
    <property type="project" value="TreeGrafter"/>
</dbReference>
<reference evidence="3" key="1">
    <citation type="submission" date="2017-11" db="EMBL/GenBank/DDBJ databases">
        <authorList>
            <person name="Lima N.C."/>
            <person name="Parody-Merino A.M."/>
            <person name="Battley P.F."/>
            <person name="Fidler A.E."/>
            <person name="Prosdocimi F."/>
        </authorList>
    </citation>
    <scope>NUCLEOTIDE SEQUENCE [LARGE SCALE GENOMIC DNA]</scope>
</reference>
<keyword evidence="3" id="KW-1185">Reference proteome</keyword>
<evidence type="ECO:0000313" key="3">
    <source>
        <dbReference type="Proteomes" id="UP000233556"/>
    </source>
</evidence>
<protein>
    <submittedName>
        <fullName evidence="2">Alpha-tectorin</fullName>
    </submittedName>
</protein>
<dbReference type="OrthoDB" id="9972657at2759"/>
<dbReference type="PANTHER" id="PTHR46160:SF3">
    <property type="entry name" value="ALPHA-TECTORIN"/>
    <property type="match status" value="1"/>
</dbReference>
<dbReference type="PANTHER" id="PTHR46160">
    <property type="entry name" value="ALPHA-TECTORIN-RELATED"/>
    <property type="match status" value="1"/>
</dbReference>
<dbReference type="PROSITE" id="PS51220">
    <property type="entry name" value="NIDO"/>
    <property type="match status" value="1"/>
</dbReference>
<reference evidence="3" key="2">
    <citation type="submission" date="2017-12" db="EMBL/GenBank/DDBJ databases">
        <title>Genome sequence of the Bar-tailed Godwit (Limosa lapponica baueri).</title>
        <authorList>
            <person name="Lima N.C.B."/>
            <person name="Parody-Merino A.M."/>
            <person name="Battley P.F."/>
            <person name="Fidler A.E."/>
            <person name="Prosdocimi F."/>
        </authorList>
    </citation>
    <scope>NUCLEOTIDE SEQUENCE [LARGE SCALE GENOMIC DNA]</scope>
</reference>
<sequence length="153" mass="17332">MASLYPFWQNDTKTPKVDDGSSPEIKISVPFIFFGAPYRSVYVNNNGVISFNALVSQFTPEAFPLTDGRAFVAPFWADVHNGIRGEIYYRESTDPELLRRASKDIRKHFKDMASFSAIWIFIVTWEEVTFYGGSSTTPVRAIRCASRRVVCDG</sequence>
<dbReference type="EMBL" id="KZ523974">
    <property type="protein sequence ID" value="PKU27853.1"/>
    <property type="molecule type" value="Genomic_DNA"/>
</dbReference>
<gene>
    <name evidence="2" type="ORF">llap_21843</name>
</gene>
<feature type="domain" description="NIDO" evidence="1">
    <location>
        <begin position="74"/>
        <end position="153"/>
    </location>
</feature>
<evidence type="ECO:0000313" key="2">
    <source>
        <dbReference type="EMBL" id="PKU27853.1"/>
    </source>
</evidence>
<dbReference type="Proteomes" id="UP000233556">
    <property type="component" value="Unassembled WGS sequence"/>
</dbReference>
<dbReference type="InterPro" id="IPR052749">
    <property type="entry name" value="Alpha-tectorin"/>
</dbReference>